<dbReference type="OrthoDB" id="7701089at2759"/>
<protein>
    <submittedName>
        <fullName evidence="2">Uncharacterized protein</fullName>
    </submittedName>
</protein>
<feature type="region of interest" description="Disordered" evidence="1">
    <location>
        <begin position="1"/>
        <end position="154"/>
    </location>
</feature>
<reference evidence="2" key="1">
    <citation type="submission" date="2021-04" db="EMBL/GenBank/DDBJ databases">
        <authorList>
            <person name="Chebbi M.A.C M."/>
        </authorList>
    </citation>
    <scope>NUCLEOTIDE SEQUENCE</scope>
</reference>
<evidence type="ECO:0000313" key="3">
    <source>
        <dbReference type="Proteomes" id="UP000786811"/>
    </source>
</evidence>
<evidence type="ECO:0000313" key="2">
    <source>
        <dbReference type="EMBL" id="CAG5076054.1"/>
    </source>
</evidence>
<dbReference type="EMBL" id="CAJNRD030001116">
    <property type="protein sequence ID" value="CAG5076054.1"/>
    <property type="molecule type" value="Genomic_DNA"/>
</dbReference>
<comment type="caution">
    <text evidence="2">The sequence shown here is derived from an EMBL/GenBank/DDBJ whole genome shotgun (WGS) entry which is preliminary data.</text>
</comment>
<feature type="compositionally biased region" description="Low complexity" evidence="1">
    <location>
        <begin position="115"/>
        <end position="135"/>
    </location>
</feature>
<feature type="compositionally biased region" description="Polar residues" evidence="1">
    <location>
        <begin position="1"/>
        <end position="11"/>
    </location>
</feature>
<keyword evidence="3" id="KW-1185">Reference proteome</keyword>
<accession>A0A8J2EDG8</accession>
<sequence length="154" mass="16268">MLESVRQSSTARGMKDAMRRARDEAPRRGARGRGRADSNGLTHLSPARPIPGDGAEACARKLYPTERHTGTSLQSGAHRLNSVEDSAEKVEGPGTQGAKESSNDSRDEDSANDISSTLSGLLAGLPALPGPQRLASSLRQRFSTNSGKTTKDSP</sequence>
<organism evidence="2 3">
    <name type="scientific">Cotesia congregata</name>
    <name type="common">Parasitoid wasp</name>
    <name type="synonym">Apanteles congregatus</name>
    <dbReference type="NCBI Taxonomy" id="51543"/>
    <lineage>
        <taxon>Eukaryota</taxon>
        <taxon>Metazoa</taxon>
        <taxon>Ecdysozoa</taxon>
        <taxon>Arthropoda</taxon>
        <taxon>Hexapoda</taxon>
        <taxon>Insecta</taxon>
        <taxon>Pterygota</taxon>
        <taxon>Neoptera</taxon>
        <taxon>Endopterygota</taxon>
        <taxon>Hymenoptera</taxon>
        <taxon>Apocrita</taxon>
        <taxon>Ichneumonoidea</taxon>
        <taxon>Braconidae</taxon>
        <taxon>Microgastrinae</taxon>
        <taxon>Cotesia</taxon>
    </lineage>
</organism>
<gene>
    <name evidence="2" type="ORF">HICCMSTLAB_LOCUS2035</name>
</gene>
<feature type="compositionally biased region" description="Basic and acidic residues" evidence="1">
    <location>
        <begin position="13"/>
        <end position="27"/>
    </location>
</feature>
<evidence type="ECO:0000256" key="1">
    <source>
        <dbReference type="SAM" id="MobiDB-lite"/>
    </source>
</evidence>
<proteinExistence type="predicted"/>
<name>A0A8J2EDG8_COTCN</name>
<dbReference type="AlphaFoldDB" id="A0A8J2EDG8"/>
<dbReference type="Proteomes" id="UP000786811">
    <property type="component" value="Unassembled WGS sequence"/>
</dbReference>
<feature type="compositionally biased region" description="Polar residues" evidence="1">
    <location>
        <begin position="137"/>
        <end position="148"/>
    </location>
</feature>